<comment type="similarity">
    <text evidence="3">Belongs to the GARS family.</text>
</comment>
<evidence type="ECO:0000313" key="7">
    <source>
        <dbReference type="EMBL" id="MBF2734766.1"/>
    </source>
</evidence>
<dbReference type="GO" id="GO:0004637">
    <property type="term" value="F:phosphoribosylamine-glycine ligase activity"/>
    <property type="evidence" value="ECO:0007669"/>
    <property type="project" value="InterPro"/>
</dbReference>
<dbReference type="InterPro" id="IPR020560">
    <property type="entry name" value="PRibGlycinamide_synth_C-dom"/>
</dbReference>
<dbReference type="InterPro" id="IPR011054">
    <property type="entry name" value="Rudment_hybrid_motif"/>
</dbReference>
<dbReference type="InterPro" id="IPR020559">
    <property type="entry name" value="PRibGlycinamide_synth_CS"/>
</dbReference>
<dbReference type="Gene3D" id="3.90.600.10">
    <property type="entry name" value="Phosphoribosylglycinamide synthetase, C-terminal domain"/>
    <property type="match status" value="1"/>
</dbReference>
<dbReference type="PANTHER" id="PTHR43472:SF1">
    <property type="entry name" value="PHOSPHORIBOSYLAMINE--GLYCINE LIGASE, CHLOROPLASTIC"/>
    <property type="match status" value="1"/>
</dbReference>
<dbReference type="Gene3D" id="3.30.470.20">
    <property type="entry name" value="ATP-grasp fold, B domain"/>
    <property type="match status" value="1"/>
</dbReference>
<evidence type="ECO:0000256" key="5">
    <source>
        <dbReference type="ARBA" id="ARBA00042864"/>
    </source>
</evidence>
<dbReference type="SUPFAM" id="SSF56059">
    <property type="entry name" value="Glutathione synthetase ATP-binding domain-like"/>
    <property type="match status" value="1"/>
</dbReference>
<dbReference type="InterPro" id="IPR037123">
    <property type="entry name" value="PRibGlycinamide_synth_C_sf"/>
</dbReference>
<evidence type="ECO:0000256" key="2">
    <source>
        <dbReference type="ARBA" id="ARBA00001946"/>
    </source>
</evidence>
<comment type="caution">
    <text evidence="7">The sequence shown here is derived from an EMBL/GenBank/DDBJ whole genome shotgun (WGS) entry which is preliminary data.</text>
</comment>
<dbReference type="SUPFAM" id="SSF51246">
    <property type="entry name" value="Rudiment single hybrid motif"/>
    <property type="match status" value="1"/>
</dbReference>
<evidence type="ECO:0000313" key="8">
    <source>
        <dbReference type="Proteomes" id="UP000604381"/>
    </source>
</evidence>
<dbReference type="PANTHER" id="PTHR43472">
    <property type="entry name" value="PHOSPHORIBOSYLAMINE--GLYCINE LIGASE"/>
    <property type="match status" value="1"/>
</dbReference>
<dbReference type="InterPro" id="IPR000115">
    <property type="entry name" value="PRibGlycinamide_synth"/>
</dbReference>
<name>A0A930UGL7_9GAMM</name>
<gene>
    <name evidence="7" type="ORF">ISN26_01525</name>
</gene>
<feature type="domain" description="Phosphoribosylglycinamide synthetase C-domain" evidence="6">
    <location>
        <begin position="61"/>
        <end position="155"/>
    </location>
</feature>
<organism evidence="7 8">
    <name type="scientific">Candidatus Amphirhobacter heronislandensis</name>
    <dbReference type="NCBI Taxonomy" id="1732024"/>
    <lineage>
        <taxon>Bacteria</taxon>
        <taxon>Pseudomonadati</taxon>
        <taxon>Pseudomonadota</taxon>
        <taxon>Gammaproteobacteria</taxon>
        <taxon>Candidatus Tethybacterales</taxon>
        <taxon>Candidatus Tethybacteraceae</taxon>
        <taxon>Candidatus Amphirhobacter</taxon>
    </lineage>
</organism>
<protein>
    <recommendedName>
        <fullName evidence="4">Glycinamide ribonucleotide synthetase</fullName>
    </recommendedName>
    <alternativeName>
        <fullName evidence="5">Phosphoribosylglycinamide synthetase</fullName>
    </alternativeName>
</protein>
<sequence length="156" mass="15925">MYAGLMMKPGGGWAVLEYNCRLGDPEAQATLPLLDSSLAELLRAAAAGTLADMRPRWRDAAAVCVTLAAAGYPDAPRLGDEFALAPPPAGDGLLVFHAGTAPAQGRTDGFAVSGGRVLNVVGVAAQQAEARQKAYRHAAAIGLPGAQMRGDIGAES</sequence>
<keyword evidence="8" id="KW-1185">Reference proteome</keyword>
<reference evidence="7" key="1">
    <citation type="submission" date="2020-10" db="EMBL/GenBank/DDBJ databases">
        <title>An improved Amphimedon queenslandica hologenome assembly reveals how three proteobacterial symbionts can extend the metabolic phenotypic of their marine sponge host.</title>
        <authorList>
            <person name="Degnan B."/>
            <person name="Degnan S."/>
            <person name="Xiang X."/>
        </authorList>
    </citation>
    <scope>NUCLEOTIDE SEQUENCE</scope>
    <source>
        <strain evidence="7">AqS2</strain>
    </source>
</reference>
<evidence type="ECO:0000256" key="3">
    <source>
        <dbReference type="ARBA" id="ARBA00038345"/>
    </source>
</evidence>
<evidence type="ECO:0000259" key="6">
    <source>
        <dbReference type="SMART" id="SM01210"/>
    </source>
</evidence>
<evidence type="ECO:0000256" key="4">
    <source>
        <dbReference type="ARBA" id="ARBA00042242"/>
    </source>
</evidence>
<evidence type="ECO:0000256" key="1">
    <source>
        <dbReference type="ARBA" id="ARBA00001936"/>
    </source>
</evidence>
<dbReference type="GO" id="GO:0009113">
    <property type="term" value="P:purine nucleobase biosynthetic process"/>
    <property type="evidence" value="ECO:0007669"/>
    <property type="project" value="InterPro"/>
</dbReference>
<dbReference type="PROSITE" id="PS00184">
    <property type="entry name" value="GARS"/>
    <property type="match status" value="1"/>
</dbReference>
<comment type="cofactor">
    <cofactor evidence="1">
        <name>Mn(2+)</name>
        <dbReference type="ChEBI" id="CHEBI:29035"/>
    </cofactor>
</comment>
<proteinExistence type="inferred from homology"/>
<dbReference type="Proteomes" id="UP000604381">
    <property type="component" value="Unassembled WGS sequence"/>
</dbReference>
<dbReference type="Pfam" id="PF02843">
    <property type="entry name" value="GARS_C"/>
    <property type="match status" value="1"/>
</dbReference>
<comment type="cofactor">
    <cofactor evidence="2">
        <name>Mg(2+)</name>
        <dbReference type="ChEBI" id="CHEBI:18420"/>
    </cofactor>
</comment>
<dbReference type="SMART" id="SM01210">
    <property type="entry name" value="GARS_C"/>
    <property type="match status" value="1"/>
</dbReference>
<dbReference type="EMBL" id="JADHEI010000028">
    <property type="protein sequence ID" value="MBF2734766.1"/>
    <property type="molecule type" value="Genomic_DNA"/>
</dbReference>
<accession>A0A930UGL7</accession>
<dbReference type="AlphaFoldDB" id="A0A930UGL7"/>